<dbReference type="SUPFAM" id="SSF51735">
    <property type="entry name" value="NAD(P)-binding Rossmann-fold domains"/>
    <property type="match status" value="1"/>
</dbReference>
<keyword evidence="2" id="KW-0521">NADP</keyword>
<comment type="caution">
    <text evidence="4">The sequence shown here is derived from an EMBL/GenBank/DDBJ whole genome shotgun (WGS) entry which is preliminary data.</text>
</comment>
<dbReference type="PRINTS" id="PR00081">
    <property type="entry name" value="GDHRDH"/>
</dbReference>
<evidence type="ECO:0000256" key="2">
    <source>
        <dbReference type="ARBA" id="ARBA00022857"/>
    </source>
</evidence>
<dbReference type="EMBL" id="MU839827">
    <property type="protein sequence ID" value="KAK1760054.1"/>
    <property type="molecule type" value="Genomic_DNA"/>
</dbReference>
<evidence type="ECO:0008006" key="6">
    <source>
        <dbReference type="Google" id="ProtNLM"/>
    </source>
</evidence>
<organism evidence="4 5">
    <name type="scientific">Echria macrotheca</name>
    <dbReference type="NCBI Taxonomy" id="438768"/>
    <lineage>
        <taxon>Eukaryota</taxon>
        <taxon>Fungi</taxon>
        <taxon>Dikarya</taxon>
        <taxon>Ascomycota</taxon>
        <taxon>Pezizomycotina</taxon>
        <taxon>Sordariomycetes</taxon>
        <taxon>Sordariomycetidae</taxon>
        <taxon>Sordariales</taxon>
        <taxon>Schizotheciaceae</taxon>
        <taxon>Echria</taxon>
    </lineage>
</organism>
<gene>
    <name evidence="4" type="ORF">QBC47DRAFT_455871</name>
</gene>
<dbReference type="InterPro" id="IPR036291">
    <property type="entry name" value="NAD(P)-bd_dom_sf"/>
</dbReference>
<reference evidence="4" key="1">
    <citation type="submission" date="2023-06" db="EMBL/GenBank/DDBJ databases">
        <title>Genome-scale phylogeny and comparative genomics of the fungal order Sordariales.</title>
        <authorList>
            <consortium name="Lawrence Berkeley National Laboratory"/>
            <person name="Hensen N."/>
            <person name="Bonometti L."/>
            <person name="Westerberg I."/>
            <person name="Brannstrom I.O."/>
            <person name="Guillou S."/>
            <person name="Cros-Aarteil S."/>
            <person name="Calhoun S."/>
            <person name="Haridas S."/>
            <person name="Kuo A."/>
            <person name="Mondo S."/>
            <person name="Pangilinan J."/>
            <person name="Riley R."/>
            <person name="Labutti K."/>
            <person name="Andreopoulos B."/>
            <person name="Lipzen A."/>
            <person name="Chen C."/>
            <person name="Yanf M."/>
            <person name="Daum C."/>
            <person name="Ng V."/>
            <person name="Clum A."/>
            <person name="Steindorff A."/>
            <person name="Ohm R."/>
            <person name="Martin F."/>
            <person name="Silar P."/>
            <person name="Natvig D."/>
            <person name="Lalanne C."/>
            <person name="Gautier V."/>
            <person name="Ament-Velasquez S.L."/>
            <person name="Kruys A."/>
            <person name="Hutchinson M.I."/>
            <person name="Powell A.J."/>
            <person name="Barry K."/>
            <person name="Miller A.N."/>
            <person name="Grigoriev I.V."/>
            <person name="Debuchy R."/>
            <person name="Gladieux P."/>
            <person name="Thoren M.H."/>
            <person name="Johannesson H."/>
        </authorList>
    </citation>
    <scope>NUCLEOTIDE SEQUENCE</scope>
    <source>
        <strain evidence="4">PSN4</strain>
    </source>
</reference>
<name>A0AAJ0BN17_9PEZI</name>
<dbReference type="InterPro" id="IPR002347">
    <property type="entry name" value="SDR_fam"/>
</dbReference>
<keyword evidence="5" id="KW-1185">Reference proteome</keyword>
<evidence type="ECO:0000313" key="4">
    <source>
        <dbReference type="EMBL" id="KAK1760054.1"/>
    </source>
</evidence>
<dbReference type="GO" id="GO:0016491">
    <property type="term" value="F:oxidoreductase activity"/>
    <property type="evidence" value="ECO:0007669"/>
    <property type="project" value="UniProtKB-KW"/>
</dbReference>
<dbReference type="PANTHER" id="PTHR24320">
    <property type="entry name" value="RETINOL DEHYDROGENASE"/>
    <property type="match status" value="1"/>
</dbReference>
<accession>A0AAJ0BN17</accession>
<dbReference type="AlphaFoldDB" id="A0AAJ0BN17"/>
<keyword evidence="3" id="KW-0560">Oxidoreductase</keyword>
<sequence>MSKFSQMFPPAPAFTERELPDQTGKVFIITGASSGIGLELAKILHAANATLYLAARSSSKLSLATETIRSSSPKSQGRIESLVVDVSDLSSIKPCVQQFLARETRLDGLVHNAGVMNTPPDARTKQGHELQIATHVLGPFLTTSLLEGVLGSTAGSRVVWVSSMISVGAPRGGVIWDEERQRPVVVKAGMDNYMQSKVGSVFLAGEFAKRWGGKGVISVSVHPGLMRTDLQKNMPAIFGVTMGLLFKGPKFGAYSQLFGLLSPEVTPDKNGSFIIPWGRFGEIPADIAAGMEDGGSGLSGKLWAWCEKETTTFR</sequence>
<evidence type="ECO:0000313" key="5">
    <source>
        <dbReference type="Proteomes" id="UP001239445"/>
    </source>
</evidence>
<evidence type="ECO:0000256" key="3">
    <source>
        <dbReference type="ARBA" id="ARBA00023002"/>
    </source>
</evidence>
<comment type="similarity">
    <text evidence="1">Belongs to the short-chain dehydrogenases/reductases (SDR) family.</text>
</comment>
<evidence type="ECO:0000256" key="1">
    <source>
        <dbReference type="ARBA" id="ARBA00006484"/>
    </source>
</evidence>
<protein>
    <recommendedName>
        <fullName evidence="6">NAD(P)-binding protein</fullName>
    </recommendedName>
</protein>
<dbReference type="PANTHER" id="PTHR24320:SF236">
    <property type="entry name" value="SHORT-CHAIN DEHYDROGENASE-RELATED"/>
    <property type="match status" value="1"/>
</dbReference>
<dbReference type="Gene3D" id="3.40.50.720">
    <property type="entry name" value="NAD(P)-binding Rossmann-like Domain"/>
    <property type="match status" value="1"/>
</dbReference>
<proteinExistence type="inferred from homology"/>
<dbReference type="Proteomes" id="UP001239445">
    <property type="component" value="Unassembled WGS sequence"/>
</dbReference>
<dbReference type="Pfam" id="PF00106">
    <property type="entry name" value="adh_short"/>
    <property type="match status" value="1"/>
</dbReference>